<proteinExistence type="predicted"/>
<dbReference type="Proteomes" id="UP000245768">
    <property type="component" value="Unassembled WGS sequence"/>
</dbReference>
<name>A0A316YHH2_9BASI</name>
<gene>
    <name evidence="4" type="ORF">FA10DRAFT_289266</name>
</gene>
<sequence>MPDAAPAPNMDAQSNGKAEGSAGQRMTSEERHYLLKTLVCMQMAHEWGLLEQPGILARFGPPFVDRDTANSDKGSDGEEGEGDDEARPVILRHMFQVHLRRFPGLDTAPQSYWRSVIAPLFDFLATDAGFSSSVERGQYTNRRLIALVVTRYLATYFARGVGVRGAGETRGPGKVKGDEAHPWRGAGKQWGKGTVKRGLDHPVRPTKQENAAVRGLFLDSSGKQSEKEETELWALGLDHVEAIQRDWCAWKESIIESEEGLDETLKLLETKHLDNLPPRFRNAAEWVRQHVAFVLWTVFTTYAGRDEIFSILKTVHGLFPYWGARQLLKIANAQKMIKAIIDLVLARPLGYVDSLGQRICFVVLDAQIASIERGLLKPLRAAIADEGLCRAVEMYAAERTAEDRTRIERLAGDKHIDVLASVLLHYRPSQSGKGNGSQSIDAKRVQEMHEAYAASPQLRANIDQAYPATCAQATEKRSAAKSKSKPSSTSSASASLRDVSPEALRFARLKLLLRDALRKRDRQKVLDLLRGPRIPTVLKTTLEQVFYKLIYDIALVSDLSSRLLDVQNFLDDLIRTKAAGKDAMEDWVALCARHEQSLYVFVHEVRDAVQPIFDWCQTCLDFMALATTTPAKPQDKQAKRIEVDLDELMARAAGAAAGGEDDTLQQLRGEIRQTTEYVRLQKVRTKIDWAGQAVRCVRPDSVSPTNPLRKRATADDDDGLFGAEPSEALRASTRDVGGLFGRCVGHYSRDDGTTVPGRGTEMAEVPWAYFDVPDPLGQHLGQPAAAASAPASQRASTQDDGGGLLRYEPRQEGQVRPPSVLRTRLAVLPQFRRAMLACLPERYT</sequence>
<feature type="compositionally biased region" description="Low complexity" evidence="1">
    <location>
        <begin position="1"/>
        <end position="12"/>
    </location>
</feature>
<evidence type="ECO:0000259" key="3">
    <source>
        <dbReference type="Pfam" id="PF12828"/>
    </source>
</evidence>
<feature type="region of interest" description="Disordered" evidence="1">
    <location>
        <begin position="473"/>
        <end position="494"/>
    </location>
</feature>
<feature type="domain" description="PX-associated" evidence="3">
    <location>
        <begin position="24"/>
        <end position="157"/>
    </location>
</feature>
<dbReference type="Pfam" id="PF12825">
    <property type="entry name" value="DUF3818"/>
    <property type="match status" value="1"/>
</dbReference>
<feature type="region of interest" description="Disordered" evidence="1">
    <location>
        <begin position="779"/>
        <end position="818"/>
    </location>
</feature>
<evidence type="ECO:0000313" key="5">
    <source>
        <dbReference type="Proteomes" id="UP000245768"/>
    </source>
</evidence>
<dbReference type="GeneID" id="37046188"/>
<dbReference type="EMBL" id="KZ819641">
    <property type="protein sequence ID" value="PWN87195.1"/>
    <property type="molecule type" value="Genomic_DNA"/>
</dbReference>
<dbReference type="STRING" id="215250.A0A316YHH2"/>
<evidence type="ECO:0000256" key="1">
    <source>
        <dbReference type="SAM" id="MobiDB-lite"/>
    </source>
</evidence>
<feature type="region of interest" description="Disordered" evidence="1">
    <location>
        <begin position="167"/>
        <end position="202"/>
    </location>
</feature>
<dbReference type="InterPro" id="IPR024554">
    <property type="entry name" value="LEC1-like_C"/>
</dbReference>
<feature type="compositionally biased region" description="Low complexity" evidence="1">
    <location>
        <begin position="485"/>
        <end position="494"/>
    </location>
</feature>
<dbReference type="InterPro" id="IPR024555">
    <property type="entry name" value="PX-associated"/>
</dbReference>
<dbReference type="Pfam" id="PF12828">
    <property type="entry name" value="PXB"/>
    <property type="match status" value="1"/>
</dbReference>
<evidence type="ECO:0000313" key="4">
    <source>
        <dbReference type="EMBL" id="PWN87195.1"/>
    </source>
</evidence>
<dbReference type="PANTHER" id="PTHR47185:SF1">
    <property type="entry name" value="PX DOMAIN-CONTAINING PROTEIN YPR097W"/>
    <property type="match status" value="1"/>
</dbReference>
<dbReference type="PANTHER" id="PTHR47185">
    <property type="entry name" value="PX DOMAIN-CONTAINING PROTEIN YPR097W"/>
    <property type="match status" value="1"/>
</dbReference>
<dbReference type="OrthoDB" id="2414662at2759"/>
<evidence type="ECO:0000259" key="2">
    <source>
        <dbReference type="Pfam" id="PF12825"/>
    </source>
</evidence>
<feature type="region of interest" description="Disordered" evidence="1">
    <location>
        <begin position="66"/>
        <end position="87"/>
    </location>
</feature>
<dbReference type="InParanoid" id="A0A316YHH2"/>
<organism evidence="4 5">
    <name type="scientific">Acaromyces ingoldii</name>
    <dbReference type="NCBI Taxonomy" id="215250"/>
    <lineage>
        <taxon>Eukaryota</taxon>
        <taxon>Fungi</taxon>
        <taxon>Dikarya</taxon>
        <taxon>Basidiomycota</taxon>
        <taxon>Ustilaginomycotina</taxon>
        <taxon>Exobasidiomycetes</taxon>
        <taxon>Exobasidiales</taxon>
        <taxon>Cryptobasidiaceae</taxon>
        <taxon>Acaromyces</taxon>
    </lineage>
</organism>
<dbReference type="RefSeq" id="XP_025374393.1">
    <property type="nucleotide sequence ID" value="XM_025524272.1"/>
</dbReference>
<feature type="domain" description="PX" evidence="2">
    <location>
        <begin position="268"/>
        <end position="623"/>
    </location>
</feature>
<protein>
    <submittedName>
        <fullName evidence="4">Uncharacterized protein</fullName>
    </submittedName>
</protein>
<dbReference type="InterPro" id="IPR047168">
    <property type="entry name" value="LEC1-like"/>
</dbReference>
<feature type="compositionally biased region" description="Low complexity" evidence="1">
    <location>
        <begin position="782"/>
        <end position="796"/>
    </location>
</feature>
<dbReference type="GO" id="GO:0035091">
    <property type="term" value="F:phosphatidylinositol binding"/>
    <property type="evidence" value="ECO:0007669"/>
    <property type="project" value="TreeGrafter"/>
</dbReference>
<accession>A0A316YHH2</accession>
<feature type="region of interest" description="Disordered" evidence="1">
    <location>
        <begin position="700"/>
        <end position="721"/>
    </location>
</feature>
<keyword evidence="5" id="KW-1185">Reference proteome</keyword>
<dbReference type="AlphaFoldDB" id="A0A316YHH2"/>
<reference evidence="4" key="1">
    <citation type="journal article" date="2018" name="Mol. Biol. Evol.">
        <title>Broad Genomic Sampling Reveals a Smut Pathogenic Ancestry of the Fungal Clade Ustilaginomycotina.</title>
        <authorList>
            <person name="Kijpornyongpan T."/>
            <person name="Mondo S.J."/>
            <person name="Barry K."/>
            <person name="Sandor L."/>
            <person name="Lee J."/>
            <person name="Lipzen A."/>
            <person name="Pangilinan J."/>
            <person name="LaButti K."/>
            <person name="Hainaut M."/>
            <person name="Henrissat B."/>
            <person name="Grigoriev I.V."/>
            <person name="Spatafora J.W."/>
            <person name="Aime M.C."/>
        </authorList>
    </citation>
    <scope>NUCLEOTIDE SEQUENCE [LARGE SCALE GENOMIC DNA]</scope>
    <source>
        <strain evidence="4">MCA 4198</strain>
    </source>
</reference>
<feature type="compositionally biased region" description="Basic and acidic residues" evidence="1">
    <location>
        <begin position="66"/>
        <end position="76"/>
    </location>
</feature>
<feature type="region of interest" description="Disordered" evidence="1">
    <location>
        <begin position="1"/>
        <end position="25"/>
    </location>
</feature>